<feature type="transmembrane region" description="Helical" evidence="8">
    <location>
        <begin position="12"/>
        <end position="33"/>
    </location>
</feature>
<dbReference type="CDD" id="cd01949">
    <property type="entry name" value="GGDEF"/>
    <property type="match status" value="1"/>
</dbReference>
<dbReference type="NCBIfam" id="TIGR00254">
    <property type="entry name" value="GGDEF"/>
    <property type="match status" value="1"/>
</dbReference>
<dbReference type="CDD" id="cd00130">
    <property type="entry name" value="PAS"/>
    <property type="match status" value="3"/>
</dbReference>
<dbReference type="Pfam" id="PF13426">
    <property type="entry name" value="PAS_9"/>
    <property type="match status" value="1"/>
</dbReference>
<dbReference type="Pfam" id="PF08448">
    <property type="entry name" value="PAS_4"/>
    <property type="match status" value="1"/>
</dbReference>
<evidence type="ECO:0000259" key="9">
    <source>
        <dbReference type="PROSITE" id="PS50110"/>
    </source>
</evidence>
<dbReference type="FunFam" id="3.30.70.270:FF:000001">
    <property type="entry name" value="Diguanylate cyclase domain protein"/>
    <property type="match status" value="1"/>
</dbReference>
<feature type="modified residue" description="4-aspartylphosphate" evidence="7">
    <location>
        <position position="1511"/>
    </location>
</feature>
<feature type="domain" description="PAC" evidence="11">
    <location>
        <begin position="846"/>
        <end position="897"/>
    </location>
</feature>
<comment type="caution">
    <text evidence="14">The sequence shown here is derived from an EMBL/GenBank/DDBJ whole genome shotgun (WGS) entry which is preliminary data.</text>
</comment>
<comment type="cofactor">
    <cofactor evidence="1">
        <name>Mg(2+)</name>
        <dbReference type="ChEBI" id="CHEBI:18420"/>
    </cofactor>
</comment>
<evidence type="ECO:0000259" key="13">
    <source>
        <dbReference type="PROSITE" id="PS50887"/>
    </source>
</evidence>
<dbReference type="InterPro" id="IPR001610">
    <property type="entry name" value="PAC"/>
</dbReference>
<dbReference type="CDD" id="cd17569">
    <property type="entry name" value="REC_HupR-like"/>
    <property type="match status" value="1"/>
</dbReference>
<keyword evidence="8" id="KW-0472">Membrane</keyword>
<keyword evidence="8" id="KW-0812">Transmembrane</keyword>
<dbReference type="Proteomes" id="UP000012046">
    <property type="component" value="Unassembled WGS sequence"/>
</dbReference>
<dbReference type="Pfam" id="PF00563">
    <property type="entry name" value="EAL"/>
    <property type="match status" value="1"/>
</dbReference>
<dbReference type="Gene3D" id="3.30.450.20">
    <property type="entry name" value="PAS domain"/>
    <property type="match status" value="3"/>
</dbReference>
<dbReference type="SUPFAM" id="SSF55073">
    <property type="entry name" value="Nucleotide cyclase"/>
    <property type="match status" value="1"/>
</dbReference>
<dbReference type="InterPro" id="IPR000160">
    <property type="entry name" value="GGDEF_dom"/>
</dbReference>
<dbReference type="SMART" id="SM00267">
    <property type="entry name" value="GGDEF"/>
    <property type="match status" value="1"/>
</dbReference>
<evidence type="ECO:0000256" key="6">
    <source>
        <dbReference type="ARBA" id="ARBA00051114"/>
    </source>
</evidence>
<dbReference type="GO" id="GO:0071111">
    <property type="term" value="F:cyclic-guanylate-specific phosphodiesterase activity"/>
    <property type="evidence" value="ECO:0007669"/>
    <property type="project" value="UniProtKB-EC"/>
</dbReference>
<evidence type="ECO:0000256" key="7">
    <source>
        <dbReference type="PROSITE-ProRule" id="PRU00169"/>
    </source>
</evidence>
<dbReference type="Gene3D" id="3.30.450.40">
    <property type="match status" value="1"/>
</dbReference>
<dbReference type="SMART" id="SM00086">
    <property type="entry name" value="PAC"/>
    <property type="match status" value="3"/>
</dbReference>
<evidence type="ECO:0000256" key="4">
    <source>
        <dbReference type="ARBA" id="ARBA00022679"/>
    </source>
</evidence>
<dbReference type="SUPFAM" id="SSF55785">
    <property type="entry name" value="PYP-like sensor domain (PAS domain)"/>
    <property type="match status" value="3"/>
</dbReference>
<sequence>MQHRSARFFGPMLGYSLFYASTAVLLLSVLTAILDQLIYADADNYTVILPFSSLLLFSYLVLLLVAVITKKRQLVAVFWLLLLGYLLSQALVEDAVQRLEIPPLQCLAWGLLLLGWLDWLGKQQRWSRYLALLCHTLVLILTVAVLWEDTGTLFGYAFGVSPSVAMNSAILLLFAAIAGLCVRFSGRFRWRELRTNPGSWLALLLASFAVLLWLNFMHQLSQVKKQVIESTLSAFHQQLNQVFNEQQGLIYRLADRLTSSETPYSAKQLDLELNSYLRDFAYLDYLAIINNNNELQLSVSDSTEDRHWFDQYLQVAKPSVAATMPGSRRPEISFYYDGQVDHTFVRALLPQPNASELREVVASLNFRDVINKLLPVMVAPGYAVQVAYQDLPEPLVDQRQVGRSYFLLGEYPVILFGDLEWQLRLHRDLDSELDFVRQIAEVVLLAGWLVVVLALLSQQYQRLLQRQQSRLLMSNRRTQHSLGIQRRLQLQHQQIMDNSGDILCMVDQQGHFLELSRSCEWVLGYTATELIGRAFMDFVHPDDHVITEQEASNIMRGQHTQYFRNRYLRKDGKIVYLMWSARYVPSFGIMYAVARDVTVLVKAEQLQQAQQQVLRLISSEQPLAEIVRQICLLAERQNSAFRTSLMLKLGDHLELLAAPSFSEAFRQAFARLPVADNLGSCGTAAFQKSLVIVENIATDPKWQSVASVALAEQVQACWALPMVSLQDEVLGTFAVYCTEARAPSSEELELILSCSRFAAMAIERAQQKRLLTESEQRFRSLYQYNPDPVYVLNESGYFSQINAAGCRLLEWTESELLQMHFSRVILPEQLPQVAGYFAQALAGEAVSFEAGILNHSGQQLELQITIVPTLIDGRITGVIGMAKDVTQRLQTEKQLRLYKRAVDASSSGVVIADITWPDMPVTYVNYAFERLTGYSSDEVIGHNCKFLQGTERDELAIQQIRNAIAERQECSVVLKNYRKDGSIFWNNLFLAPVPDEQGVITHYIGIQTDITAQKNYEQELAYNASYDLLTGLPNRSLLKDRLTQSCKISTRYQEKVAVLFIDLDGFKLINDSKGHAVGDEVLRQISRRIKAELRAGDTLARLGGDEFVLMVPDLKDNTALDKIAQHFLGVIARPILIDNYELQVTASIGISLTDNAFDEPMQLVQQADLAMYQAKLQGRNNYQWYQAEMETSLNKRLNLRAMLKKAVANQEFVLYYQPQVEAGSGRLIGLEALLRWPHPEHGMIGPDEFIPVAEETGLIVDIGQWVIEQAAAFNASLQQRGIAHLVMAVNLSSLQFQRPGFVEQLQQTLQQQQLAPRWFELELTESLLLQNIEQVVTKLQQLKKLAVSIAIDDFGTGYSSLSYLKRLPINKVKIDRSFIRELVTDQRDAAISRAIIAMAHQLGVRVVAEGVETEAQASFLAKSLCDELQGYYFARPMPGAQLEQFLTRYAPVSQNTALGQQTLLLVDDEENILHSLKRLLRKEPYLVLSCSSAAEALELLALHQVQVIISDQRMPEMDGTEFLSRVKEMYPDTIRIVLSGYTDLRSVTEAINRGAIYKFMTKPWQDDELKTEIAAAFRRYREQHLQSAGE</sequence>
<dbReference type="GO" id="GO:0016301">
    <property type="term" value="F:kinase activity"/>
    <property type="evidence" value="ECO:0007669"/>
    <property type="project" value="UniProtKB-KW"/>
</dbReference>
<dbReference type="SMART" id="SM00091">
    <property type="entry name" value="PAS"/>
    <property type="match status" value="3"/>
</dbReference>
<evidence type="ECO:0000259" key="11">
    <source>
        <dbReference type="PROSITE" id="PS50113"/>
    </source>
</evidence>
<dbReference type="PROSITE" id="PS50112">
    <property type="entry name" value="PAS"/>
    <property type="match status" value="3"/>
</dbReference>
<feature type="transmembrane region" description="Helical" evidence="8">
    <location>
        <begin position="98"/>
        <end position="117"/>
    </location>
</feature>
<keyword evidence="3" id="KW-0973">c-di-GMP</keyword>
<feature type="domain" description="Response regulatory" evidence="9">
    <location>
        <begin position="1462"/>
        <end position="1577"/>
    </location>
</feature>
<evidence type="ECO:0000256" key="8">
    <source>
        <dbReference type="SAM" id="Phobius"/>
    </source>
</evidence>
<dbReference type="InterPro" id="IPR029016">
    <property type="entry name" value="GAF-like_dom_sf"/>
</dbReference>
<evidence type="ECO:0000256" key="5">
    <source>
        <dbReference type="ARBA" id="ARBA00022777"/>
    </source>
</evidence>
<dbReference type="InterPro" id="IPR013656">
    <property type="entry name" value="PAS_4"/>
</dbReference>
<dbReference type="eggNOG" id="COG5001">
    <property type="taxonomic scope" value="Bacteria"/>
</dbReference>
<dbReference type="InterPro" id="IPR043128">
    <property type="entry name" value="Rev_trsase/Diguanyl_cyclase"/>
</dbReference>
<dbReference type="SMART" id="SM00065">
    <property type="entry name" value="GAF"/>
    <property type="match status" value="1"/>
</dbReference>
<dbReference type="InterPro" id="IPR003018">
    <property type="entry name" value="GAF"/>
</dbReference>
<evidence type="ECO:0000259" key="10">
    <source>
        <dbReference type="PROSITE" id="PS50112"/>
    </source>
</evidence>
<dbReference type="SUPFAM" id="SSF55781">
    <property type="entry name" value="GAF domain-like"/>
    <property type="match status" value="1"/>
</dbReference>
<dbReference type="Pfam" id="PF08447">
    <property type="entry name" value="PAS_3"/>
    <property type="match status" value="1"/>
</dbReference>
<dbReference type="PATRIC" id="fig|1129374.4.peg.2182"/>
<dbReference type="SMART" id="SM00052">
    <property type="entry name" value="EAL"/>
    <property type="match status" value="1"/>
</dbReference>
<dbReference type="Gene3D" id="3.40.50.2300">
    <property type="match status" value="1"/>
</dbReference>
<dbReference type="GO" id="GO:0071732">
    <property type="term" value="P:cellular response to nitric oxide"/>
    <property type="evidence" value="ECO:0007669"/>
    <property type="project" value="UniProtKB-ARBA"/>
</dbReference>
<dbReference type="PANTHER" id="PTHR44757">
    <property type="entry name" value="DIGUANYLATE CYCLASE DGCP"/>
    <property type="match status" value="1"/>
</dbReference>
<dbReference type="SMART" id="SM00448">
    <property type="entry name" value="REC"/>
    <property type="match status" value="1"/>
</dbReference>
<dbReference type="InterPro" id="IPR000014">
    <property type="entry name" value="PAS"/>
</dbReference>
<dbReference type="GO" id="GO:0000160">
    <property type="term" value="P:phosphorelay signal transduction system"/>
    <property type="evidence" value="ECO:0007669"/>
    <property type="project" value="InterPro"/>
</dbReference>
<proteinExistence type="predicted"/>
<accession>H3ZFV5</accession>
<dbReference type="Gene3D" id="3.20.20.450">
    <property type="entry name" value="EAL domain"/>
    <property type="match status" value="1"/>
</dbReference>
<dbReference type="InterPro" id="IPR035919">
    <property type="entry name" value="EAL_sf"/>
</dbReference>
<reference evidence="14 15" key="1">
    <citation type="journal article" date="2012" name="J. Bacteriol.">
        <title>Genome Sequence of Extracellular-Protease-Producing Alishewanella jeotgali Isolated from Traditional Korean Fermented Seafood.</title>
        <authorList>
            <person name="Jung J."/>
            <person name="Chun J."/>
            <person name="Park W."/>
        </authorList>
    </citation>
    <scope>NUCLEOTIDE SEQUENCE [LARGE SCALE GENOMIC DNA]</scope>
    <source>
        <strain evidence="14 15">KCTC 22429</strain>
    </source>
</reference>
<feature type="domain" description="PAS" evidence="10">
    <location>
        <begin position="774"/>
        <end position="844"/>
    </location>
</feature>
<dbReference type="InterPro" id="IPR013655">
    <property type="entry name" value="PAS_fold_3"/>
</dbReference>
<feature type="domain" description="PAS" evidence="10">
    <location>
        <begin position="894"/>
        <end position="967"/>
    </location>
</feature>
<feature type="domain" description="PAC" evidence="11">
    <location>
        <begin position="968"/>
        <end position="1022"/>
    </location>
</feature>
<dbReference type="PROSITE" id="PS50883">
    <property type="entry name" value="EAL"/>
    <property type="match status" value="1"/>
</dbReference>
<evidence type="ECO:0000313" key="14">
    <source>
        <dbReference type="EMBL" id="EHR40591.1"/>
    </source>
</evidence>
<feature type="domain" description="PAS" evidence="10">
    <location>
        <begin position="488"/>
        <end position="558"/>
    </location>
</feature>
<dbReference type="InterPro" id="IPR000700">
    <property type="entry name" value="PAS-assoc_C"/>
</dbReference>
<dbReference type="SUPFAM" id="SSF52172">
    <property type="entry name" value="CheY-like"/>
    <property type="match status" value="1"/>
</dbReference>
<keyword evidence="5" id="KW-0418">Kinase</keyword>
<dbReference type="STRING" id="1129374.AJE_11009"/>
<dbReference type="FunFam" id="3.20.20.450:FF:000001">
    <property type="entry name" value="Cyclic di-GMP phosphodiesterase yahA"/>
    <property type="match status" value="1"/>
</dbReference>
<feature type="transmembrane region" description="Helical" evidence="8">
    <location>
        <begin position="129"/>
        <end position="147"/>
    </location>
</feature>
<dbReference type="EC" id="3.1.4.52" evidence="2"/>
<gene>
    <name evidence="14" type="ORF">AJE_11009</name>
</gene>
<dbReference type="InterPro" id="IPR001633">
    <property type="entry name" value="EAL_dom"/>
</dbReference>
<dbReference type="PANTHER" id="PTHR44757:SF2">
    <property type="entry name" value="BIOFILM ARCHITECTURE MAINTENANCE PROTEIN MBAA"/>
    <property type="match status" value="1"/>
</dbReference>
<evidence type="ECO:0000259" key="12">
    <source>
        <dbReference type="PROSITE" id="PS50883"/>
    </source>
</evidence>
<dbReference type="InterPro" id="IPR001789">
    <property type="entry name" value="Sig_transdc_resp-reg_receiver"/>
</dbReference>
<dbReference type="PROSITE" id="PS50110">
    <property type="entry name" value="RESPONSE_REGULATORY"/>
    <property type="match status" value="1"/>
</dbReference>
<dbReference type="EMBL" id="AHTH01000037">
    <property type="protein sequence ID" value="EHR40591.1"/>
    <property type="molecule type" value="Genomic_DNA"/>
</dbReference>
<dbReference type="InterPro" id="IPR029787">
    <property type="entry name" value="Nucleotide_cyclase"/>
</dbReference>
<feature type="transmembrane region" description="Helical" evidence="8">
    <location>
        <begin position="45"/>
        <end position="67"/>
    </location>
</feature>
<feature type="transmembrane region" description="Helical" evidence="8">
    <location>
        <begin position="167"/>
        <end position="186"/>
    </location>
</feature>
<dbReference type="CDD" id="cd01948">
    <property type="entry name" value="EAL"/>
    <property type="match status" value="1"/>
</dbReference>
<dbReference type="Pfam" id="PF13185">
    <property type="entry name" value="GAF_2"/>
    <property type="match status" value="1"/>
</dbReference>
<keyword evidence="8" id="KW-1133">Transmembrane helix</keyword>
<evidence type="ECO:0000256" key="1">
    <source>
        <dbReference type="ARBA" id="ARBA00001946"/>
    </source>
</evidence>
<dbReference type="InterPro" id="IPR011006">
    <property type="entry name" value="CheY-like_superfamily"/>
</dbReference>
<dbReference type="InterPro" id="IPR052155">
    <property type="entry name" value="Biofilm_reg_signaling"/>
</dbReference>
<dbReference type="SUPFAM" id="SSF141868">
    <property type="entry name" value="EAL domain-like"/>
    <property type="match status" value="1"/>
</dbReference>
<comment type="catalytic activity">
    <reaction evidence="6">
        <text>3',3'-c-di-GMP + H2O = 5'-phosphoguanylyl(3'-&gt;5')guanosine + H(+)</text>
        <dbReference type="Rhea" id="RHEA:24902"/>
        <dbReference type="ChEBI" id="CHEBI:15377"/>
        <dbReference type="ChEBI" id="CHEBI:15378"/>
        <dbReference type="ChEBI" id="CHEBI:58754"/>
        <dbReference type="ChEBI" id="CHEBI:58805"/>
        <dbReference type="EC" id="3.1.4.52"/>
    </reaction>
    <physiologicalReaction direction="left-to-right" evidence="6">
        <dbReference type="Rhea" id="RHEA:24903"/>
    </physiologicalReaction>
</comment>
<dbReference type="InterPro" id="IPR035965">
    <property type="entry name" value="PAS-like_dom_sf"/>
</dbReference>
<organism evidence="14 15">
    <name type="scientific">Alishewanella jeotgali KCTC 22429</name>
    <dbReference type="NCBI Taxonomy" id="1129374"/>
    <lineage>
        <taxon>Bacteria</taxon>
        <taxon>Pseudomonadati</taxon>
        <taxon>Pseudomonadota</taxon>
        <taxon>Gammaproteobacteria</taxon>
        <taxon>Alteromonadales</taxon>
        <taxon>Alteromonadaceae</taxon>
        <taxon>Alishewanella</taxon>
    </lineage>
</organism>
<feature type="domain" description="GGDEF" evidence="13">
    <location>
        <begin position="1054"/>
        <end position="1187"/>
    </location>
</feature>
<keyword evidence="4" id="KW-0808">Transferase</keyword>
<keyword evidence="15" id="KW-1185">Reference proteome</keyword>
<protein>
    <recommendedName>
        <fullName evidence="2">cyclic-guanylate-specific phosphodiesterase</fullName>
        <ecNumber evidence="2">3.1.4.52</ecNumber>
    </recommendedName>
</protein>
<feature type="transmembrane region" description="Helical" evidence="8">
    <location>
        <begin position="198"/>
        <end position="216"/>
    </location>
</feature>
<evidence type="ECO:0000256" key="2">
    <source>
        <dbReference type="ARBA" id="ARBA00012282"/>
    </source>
</evidence>
<feature type="domain" description="EAL" evidence="12">
    <location>
        <begin position="1196"/>
        <end position="1450"/>
    </location>
</feature>
<feature type="transmembrane region" description="Helical" evidence="8">
    <location>
        <begin position="74"/>
        <end position="92"/>
    </location>
</feature>
<dbReference type="NCBIfam" id="TIGR00229">
    <property type="entry name" value="sensory_box"/>
    <property type="match status" value="3"/>
</dbReference>
<evidence type="ECO:0000256" key="3">
    <source>
        <dbReference type="ARBA" id="ARBA00022636"/>
    </source>
</evidence>
<keyword evidence="7" id="KW-0597">Phosphoprotein</keyword>
<name>H3ZFV5_9ALTE</name>
<dbReference type="Gene3D" id="3.30.70.270">
    <property type="match status" value="1"/>
</dbReference>
<dbReference type="PROSITE" id="PS50887">
    <property type="entry name" value="GGDEF"/>
    <property type="match status" value="1"/>
</dbReference>
<dbReference type="PROSITE" id="PS50113">
    <property type="entry name" value="PAC"/>
    <property type="match status" value="2"/>
</dbReference>
<dbReference type="Pfam" id="PF00072">
    <property type="entry name" value="Response_reg"/>
    <property type="match status" value="1"/>
</dbReference>
<dbReference type="Pfam" id="PF00990">
    <property type="entry name" value="GGDEF"/>
    <property type="match status" value="1"/>
</dbReference>
<evidence type="ECO:0000313" key="15">
    <source>
        <dbReference type="Proteomes" id="UP000012046"/>
    </source>
</evidence>